<evidence type="ECO:0000313" key="2">
    <source>
        <dbReference type="EMBL" id="MDU0809294.1"/>
    </source>
</evidence>
<accession>A0ABU3TTW4</accession>
<keyword evidence="1" id="KW-0472">Membrane</keyword>
<feature type="transmembrane region" description="Helical" evidence="1">
    <location>
        <begin position="12"/>
        <end position="30"/>
    </location>
</feature>
<dbReference type="InterPro" id="IPR043769">
    <property type="entry name" value="DUF5715"/>
</dbReference>
<dbReference type="Pfam" id="PF18979">
    <property type="entry name" value="DUF5715"/>
    <property type="match status" value="1"/>
</dbReference>
<keyword evidence="1" id="KW-0812">Transmembrane</keyword>
<dbReference type="Proteomes" id="UP001249959">
    <property type="component" value="Unassembled WGS sequence"/>
</dbReference>
<gene>
    <name evidence="2" type="ORF">PQG45_09630</name>
</gene>
<protein>
    <submittedName>
        <fullName evidence="2">DUF5715 family protein</fullName>
    </submittedName>
</protein>
<name>A0ABU3TTW4_9BACT</name>
<dbReference type="Gene3D" id="3.30.1380.10">
    <property type="match status" value="1"/>
</dbReference>
<organism evidence="2 3">
    <name type="scientific">Aquirufa regiilacus</name>
    <dbReference type="NCBI Taxonomy" id="3024868"/>
    <lineage>
        <taxon>Bacteria</taxon>
        <taxon>Pseudomonadati</taxon>
        <taxon>Bacteroidota</taxon>
        <taxon>Cytophagia</taxon>
        <taxon>Cytophagales</taxon>
        <taxon>Flectobacillaceae</taxon>
        <taxon>Aquirufa</taxon>
    </lineage>
</organism>
<dbReference type="InterPro" id="IPR009045">
    <property type="entry name" value="Zn_M74/Hedgehog-like"/>
</dbReference>
<proteinExistence type="predicted"/>
<sequence length="224" mass="26231">MSVINTKFKQISLLLIGSIFVIVFIVGMLYPRQIKRIIKKLIAWDAIFYDSSCKNCEELFQDGVAEHENAYRYEGIKPREDFKDLQKLLDRRILMEIKTSENYEVEQMDASLPGLLPKGYRFINRLAREYRARCIQNKLAYIPFRITSAVRTKESVKALRKRNGNAIENSAHLKGKTIDISYLFKKTDLKQKELFIQSLAKLKDEGLCYVKYETNMKCLHITCR</sequence>
<dbReference type="RefSeq" id="WP_316070779.1">
    <property type="nucleotide sequence ID" value="NZ_JAVNWW010000004.1"/>
</dbReference>
<dbReference type="EMBL" id="JAVNWW010000004">
    <property type="protein sequence ID" value="MDU0809294.1"/>
    <property type="molecule type" value="Genomic_DNA"/>
</dbReference>
<reference evidence="2 3" key="1">
    <citation type="submission" date="2023-09" db="EMBL/GenBank/DDBJ databases">
        <title>Aquirufa genomes.</title>
        <authorList>
            <person name="Pitt A."/>
        </authorList>
    </citation>
    <scope>NUCLEOTIDE SEQUENCE [LARGE SCALE GENOMIC DNA]</scope>
    <source>
        <strain evidence="2 3">LEOWEIH-7C</strain>
    </source>
</reference>
<comment type="caution">
    <text evidence="2">The sequence shown here is derived from an EMBL/GenBank/DDBJ whole genome shotgun (WGS) entry which is preliminary data.</text>
</comment>
<evidence type="ECO:0000256" key="1">
    <source>
        <dbReference type="SAM" id="Phobius"/>
    </source>
</evidence>
<keyword evidence="1" id="KW-1133">Transmembrane helix</keyword>
<evidence type="ECO:0000313" key="3">
    <source>
        <dbReference type="Proteomes" id="UP001249959"/>
    </source>
</evidence>
<keyword evidence="3" id="KW-1185">Reference proteome</keyword>